<feature type="region of interest" description="Disordered" evidence="4">
    <location>
        <begin position="90"/>
        <end position="124"/>
    </location>
</feature>
<evidence type="ECO:0000256" key="1">
    <source>
        <dbReference type="ARBA" id="ARBA00004123"/>
    </source>
</evidence>
<feature type="region of interest" description="Disordered" evidence="4">
    <location>
        <begin position="1"/>
        <end position="34"/>
    </location>
</feature>
<gene>
    <name evidence="5" type="ORF">ESCO_000559</name>
</gene>
<organism evidence="5 6">
    <name type="scientific">Escovopsis weberi</name>
    <dbReference type="NCBI Taxonomy" id="150374"/>
    <lineage>
        <taxon>Eukaryota</taxon>
        <taxon>Fungi</taxon>
        <taxon>Dikarya</taxon>
        <taxon>Ascomycota</taxon>
        <taxon>Pezizomycotina</taxon>
        <taxon>Sordariomycetes</taxon>
        <taxon>Hypocreomycetidae</taxon>
        <taxon>Hypocreales</taxon>
        <taxon>Hypocreaceae</taxon>
        <taxon>Escovopsis</taxon>
    </lineage>
</organism>
<dbReference type="STRING" id="150374.A0A0M8MVZ0"/>
<dbReference type="OrthoDB" id="19679at2759"/>
<evidence type="ECO:0000313" key="6">
    <source>
        <dbReference type="Proteomes" id="UP000053831"/>
    </source>
</evidence>
<comment type="subcellular location">
    <subcellularLocation>
        <location evidence="1">Nucleus</location>
    </subcellularLocation>
</comment>
<comment type="similarity">
    <text evidence="2">Belongs to the ESS2 family.</text>
</comment>
<protein>
    <submittedName>
        <fullName evidence="5">Protein DGCR14</fullName>
    </submittedName>
</protein>
<dbReference type="EMBL" id="LGSR01000020">
    <property type="protein sequence ID" value="KOS19708.1"/>
    <property type="molecule type" value="Genomic_DNA"/>
</dbReference>
<feature type="compositionally biased region" description="Acidic residues" evidence="4">
    <location>
        <begin position="315"/>
        <end position="325"/>
    </location>
</feature>
<feature type="region of interest" description="Disordered" evidence="4">
    <location>
        <begin position="289"/>
        <end position="332"/>
    </location>
</feature>
<sequence length="446" mass="49389">MASTPQPSSALVRKRTDTDLMPPPPPAKRIKRPKQILDEDDYTEALSQIIARDFFPGLLETHIQQEYLDAIESKDSAWISSAGRRLKQVMTSGRRRTPTFVSDGGQTPSHYVGDTPVSSSAGPVAKEKPMLETNISLSKFQATYTSEDNESFYQLIDKQNQKKAEKYGWLWRENKLPSKQMIAQKKVIDELAKTRSLVDDGFKRDRLAIKDADDRPARPETWNAAPKNGLMFQPDGLEDGVVTKAQHAEDASRMAPRLIVYENTRMPQPHVPQRPPSPGLSAVRDAIAGRPRRQDQESSLVGGGETPRVNGYAFVDDEDDDDDGPEAPGSVPVIDLGPGIAHNPFKIQEQRKRESLHERMVERIAKSKNESIRHGFTGKLAKGETPRFISSSRVSGSLTPAAQRLLSTMATPGRGTPGDTFGQTQPTPMRPRGSLLKGVSRQPKPK</sequence>
<feature type="region of interest" description="Disordered" evidence="4">
    <location>
        <begin position="375"/>
        <end position="446"/>
    </location>
</feature>
<dbReference type="PANTHER" id="PTHR12940:SF0">
    <property type="entry name" value="SPLICING FACTOR ESS-2 HOMOLOG"/>
    <property type="match status" value="1"/>
</dbReference>
<proteinExistence type="inferred from homology"/>
<evidence type="ECO:0000313" key="5">
    <source>
        <dbReference type="EMBL" id="KOS19708.1"/>
    </source>
</evidence>
<comment type="caution">
    <text evidence="5">The sequence shown here is derived from an EMBL/GenBank/DDBJ whole genome shotgun (WGS) entry which is preliminary data.</text>
</comment>
<dbReference type="AlphaFoldDB" id="A0A0M8MVZ0"/>
<dbReference type="InterPro" id="IPR019148">
    <property type="entry name" value="Nuclear_protein_DGCR14_ESS-2"/>
</dbReference>
<name>A0A0M8MVZ0_ESCWE</name>
<keyword evidence="3" id="KW-0539">Nucleus</keyword>
<dbReference type="Pfam" id="PF09751">
    <property type="entry name" value="Es2"/>
    <property type="match status" value="1"/>
</dbReference>
<dbReference type="PANTHER" id="PTHR12940">
    <property type="entry name" value="ES-2 PROTEIN - RELATED"/>
    <property type="match status" value="1"/>
</dbReference>
<accession>A0A0M8MVZ0</accession>
<keyword evidence="6" id="KW-1185">Reference proteome</keyword>
<dbReference type="GO" id="GO:0071013">
    <property type="term" value="C:catalytic step 2 spliceosome"/>
    <property type="evidence" value="ECO:0007669"/>
    <property type="project" value="TreeGrafter"/>
</dbReference>
<feature type="compositionally biased region" description="Polar residues" evidence="4">
    <location>
        <begin position="388"/>
        <end position="410"/>
    </location>
</feature>
<dbReference type="Proteomes" id="UP000053831">
    <property type="component" value="Unassembled WGS sequence"/>
</dbReference>
<evidence type="ECO:0000256" key="3">
    <source>
        <dbReference type="ARBA" id="ARBA00023242"/>
    </source>
</evidence>
<evidence type="ECO:0000256" key="4">
    <source>
        <dbReference type="SAM" id="MobiDB-lite"/>
    </source>
</evidence>
<evidence type="ECO:0000256" key="2">
    <source>
        <dbReference type="ARBA" id="ARBA00009072"/>
    </source>
</evidence>
<reference evidence="5 6" key="1">
    <citation type="submission" date="2015-07" db="EMBL/GenBank/DDBJ databases">
        <title>The genome of the fungus Escovopsis weberi, a specialized disease agent of ant agriculture.</title>
        <authorList>
            <person name="de Man T.J."/>
            <person name="Stajich J.E."/>
            <person name="Kubicek C.P."/>
            <person name="Chenthamara K."/>
            <person name="Atanasova L."/>
            <person name="Druzhinina I.S."/>
            <person name="Birnbaum S."/>
            <person name="Barribeau S.M."/>
            <person name="Teiling C."/>
            <person name="Suen G."/>
            <person name="Currie C."/>
            <person name="Gerardo N.M."/>
        </authorList>
    </citation>
    <scope>NUCLEOTIDE SEQUENCE [LARGE SCALE GENOMIC DNA]</scope>
</reference>